<dbReference type="UniPathway" id="UPA00050">
    <property type="reaction ID" value="UER00064"/>
</dbReference>
<dbReference type="HAMAP" id="MF_00384">
    <property type="entry name" value="Homoser_kinase"/>
    <property type="match status" value="1"/>
</dbReference>
<dbReference type="NCBIfam" id="TIGR00191">
    <property type="entry name" value="thrB"/>
    <property type="match status" value="1"/>
</dbReference>
<dbReference type="Pfam" id="PF00288">
    <property type="entry name" value="GHMP_kinases_N"/>
    <property type="match status" value="1"/>
</dbReference>
<evidence type="ECO:0000256" key="2">
    <source>
        <dbReference type="ARBA" id="ARBA00007370"/>
    </source>
</evidence>
<evidence type="ECO:0000313" key="17">
    <source>
        <dbReference type="Proteomes" id="UP000199679"/>
    </source>
</evidence>
<comment type="pathway">
    <text evidence="1 12">Amino-acid biosynthesis; L-threonine biosynthesis; L-threonine from L-aspartate: step 4/5.</text>
</comment>
<dbReference type="GO" id="GO:0009088">
    <property type="term" value="P:threonine biosynthetic process"/>
    <property type="evidence" value="ECO:0007669"/>
    <property type="project" value="UniProtKB-UniRule"/>
</dbReference>
<keyword evidence="7 12" id="KW-0791">Threonine biosynthesis</keyword>
<keyword evidence="8 12" id="KW-0547">Nucleotide-binding</keyword>
<protein>
    <recommendedName>
        <fullName evidence="4 12">Homoserine kinase</fullName>
        <shortName evidence="12">HK</shortName>
        <shortName evidence="12">HSK</shortName>
        <ecNumber evidence="3 12">2.7.1.39</ecNumber>
    </recommendedName>
</protein>
<evidence type="ECO:0000256" key="12">
    <source>
        <dbReference type="HAMAP-Rule" id="MF_00384"/>
    </source>
</evidence>
<comment type="similarity">
    <text evidence="2 12">Belongs to the GHMP kinase family. Homoserine kinase subfamily.</text>
</comment>
<keyword evidence="6 12" id="KW-0808">Transferase</keyword>
<accession>A0A1H2BU35</accession>
<keyword evidence="10 12" id="KW-0067">ATP-binding</keyword>
<dbReference type="EMBL" id="LT629740">
    <property type="protein sequence ID" value="SDT61634.1"/>
    <property type="molecule type" value="Genomic_DNA"/>
</dbReference>
<dbReference type="PIRSF" id="PIRSF000676">
    <property type="entry name" value="Homoser_kin"/>
    <property type="match status" value="1"/>
</dbReference>
<feature type="binding site" evidence="12">
    <location>
        <begin position="114"/>
        <end position="124"/>
    </location>
    <ligand>
        <name>ATP</name>
        <dbReference type="ChEBI" id="CHEBI:30616"/>
    </ligand>
</feature>
<keyword evidence="5 12" id="KW-0028">Amino-acid biosynthesis</keyword>
<keyword evidence="17" id="KW-1185">Reference proteome</keyword>
<dbReference type="EC" id="2.7.1.39" evidence="3 12"/>
<gene>
    <name evidence="12" type="primary">thrB</name>
    <name evidence="16" type="ORF">SAMN05216490_4348</name>
</gene>
<dbReference type="SUPFAM" id="SSF55060">
    <property type="entry name" value="GHMP Kinase, C-terminal domain"/>
    <property type="match status" value="1"/>
</dbReference>
<dbReference type="GO" id="GO:0004413">
    <property type="term" value="F:homoserine kinase activity"/>
    <property type="evidence" value="ECO:0007669"/>
    <property type="project" value="UniProtKB-UniRule"/>
</dbReference>
<evidence type="ECO:0000259" key="15">
    <source>
        <dbReference type="Pfam" id="PF08544"/>
    </source>
</evidence>
<dbReference type="GO" id="GO:0005524">
    <property type="term" value="F:ATP binding"/>
    <property type="evidence" value="ECO:0007669"/>
    <property type="project" value="UniProtKB-UniRule"/>
</dbReference>
<feature type="compositionally biased region" description="Basic and acidic residues" evidence="13">
    <location>
        <begin position="1"/>
        <end position="10"/>
    </location>
</feature>
<dbReference type="Pfam" id="PF08544">
    <property type="entry name" value="GHMP_kinases_C"/>
    <property type="match status" value="1"/>
</dbReference>
<feature type="domain" description="GHMP kinase N-terminal" evidence="14">
    <location>
        <begin position="94"/>
        <end position="173"/>
    </location>
</feature>
<evidence type="ECO:0000256" key="1">
    <source>
        <dbReference type="ARBA" id="ARBA00005015"/>
    </source>
</evidence>
<name>A0A1H2BU35_MUCMA</name>
<evidence type="ECO:0000256" key="4">
    <source>
        <dbReference type="ARBA" id="ARBA00017858"/>
    </source>
</evidence>
<proteinExistence type="inferred from homology"/>
<dbReference type="PANTHER" id="PTHR20861:SF1">
    <property type="entry name" value="HOMOSERINE KINASE"/>
    <property type="match status" value="1"/>
</dbReference>
<feature type="region of interest" description="Disordered" evidence="13">
    <location>
        <begin position="1"/>
        <end position="20"/>
    </location>
</feature>
<keyword evidence="9 12" id="KW-0418">Kinase</keyword>
<evidence type="ECO:0000256" key="6">
    <source>
        <dbReference type="ARBA" id="ARBA00022679"/>
    </source>
</evidence>
<evidence type="ECO:0000256" key="10">
    <source>
        <dbReference type="ARBA" id="ARBA00022840"/>
    </source>
</evidence>
<dbReference type="OrthoDB" id="9769912at2"/>
<dbReference type="InterPro" id="IPR014721">
    <property type="entry name" value="Ribsml_uS5_D2-typ_fold_subgr"/>
</dbReference>
<dbReference type="SUPFAM" id="SSF54211">
    <property type="entry name" value="Ribosomal protein S5 domain 2-like"/>
    <property type="match status" value="1"/>
</dbReference>
<evidence type="ECO:0000256" key="11">
    <source>
        <dbReference type="ARBA" id="ARBA00049375"/>
    </source>
</evidence>
<keyword evidence="12" id="KW-0963">Cytoplasm</keyword>
<dbReference type="RefSeq" id="WP_091378057.1">
    <property type="nucleotide sequence ID" value="NZ_LT629740.1"/>
</dbReference>
<evidence type="ECO:0000256" key="8">
    <source>
        <dbReference type="ARBA" id="ARBA00022741"/>
    </source>
</evidence>
<dbReference type="InterPro" id="IPR000870">
    <property type="entry name" value="Homoserine_kinase"/>
</dbReference>
<evidence type="ECO:0000313" key="16">
    <source>
        <dbReference type="EMBL" id="SDT61634.1"/>
    </source>
</evidence>
<dbReference type="AlphaFoldDB" id="A0A1H2BU35"/>
<comment type="function">
    <text evidence="12">Catalyzes the ATP-dependent phosphorylation of L-homoserine to L-homoserine phosphate.</text>
</comment>
<dbReference type="PRINTS" id="PR00958">
    <property type="entry name" value="HOMSERKINASE"/>
</dbReference>
<evidence type="ECO:0000256" key="7">
    <source>
        <dbReference type="ARBA" id="ARBA00022697"/>
    </source>
</evidence>
<comment type="catalytic activity">
    <reaction evidence="11 12">
        <text>L-homoserine + ATP = O-phospho-L-homoserine + ADP + H(+)</text>
        <dbReference type="Rhea" id="RHEA:13985"/>
        <dbReference type="ChEBI" id="CHEBI:15378"/>
        <dbReference type="ChEBI" id="CHEBI:30616"/>
        <dbReference type="ChEBI" id="CHEBI:57476"/>
        <dbReference type="ChEBI" id="CHEBI:57590"/>
        <dbReference type="ChEBI" id="CHEBI:456216"/>
        <dbReference type="EC" id="2.7.1.39"/>
    </reaction>
</comment>
<dbReference type="InterPro" id="IPR006203">
    <property type="entry name" value="GHMP_knse_ATP-bd_CS"/>
</dbReference>
<dbReference type="Gene3D" id="3.30.230.10">
    <property type="match status" value="1"/>
</dbReference>
<dbReference type="STRING" id="652787.SAMN05216490_4348"/>
<feature type="domain" description="GHMP kinase C-terminal" evidence="15">
    <location>
        <begin position="240"/>
        <end position="310"/>
    </location>
</feature>
<dbReference type="InterPro" id="IPR036554">
    <property type="entry name" value="GHMP_kinase_C_sf"/>
</dbReference>
<evidence type="ECO:0000256" key="5">
    <source>
        <dbReference type="ARBA" id="ARBA00022605"/>
    </source>
</evidence>
<comment type="subcellular location">
    <subcellularLocation>
        <location evidence="12">Cytoplasm</location>
    </subcellularLocation>
</comment>
<dbReference type="GO" id="GO:0005737">
    <property type="term" value="C:cytoplasm"/>
    <property type="evidence" value="ECO:0007669"/>
    <property type="project" value="UniProtKB-SubCell"/>
</dbReference>
<sequence length="332" mass="35387">MENNIEEVKKPTVLAPPSGGGGGLSSVAVFAPATVANVVCGFDVLGFAVNEPGDEVIMRLTNKPGITISKITGDDGRLPLDPAKNTVSVSVQHYLKSVDRLDIGLDIELHKKMPIGSGLGSSSASTVAGLYAIKTLLGDESDPAKLLPFAMKGEEMACGHGHADNVAPALLGGFVLIRSYEPLDVVRLPHPAGLYCAIVFPDVDVPTREARQIIRNKIFMKDAVTQWGNIAGLVSGLFMQDIDLIGRSMTDILVEPVRSMLIPDFYKMREIAMGMGAVSFGISGSGPSVFAFTRDEETAKLITQKLQQHLTSIKIGSNIYVSTINDQGPRVI</sequence>
<dbReference type="InterPro" id="IPR006204">
    <property type="entry name" value="GHMP_kinase_N_dom"/>
</dbReference>
<dbReference type="NCBIfam" id="NF002288">
    <property type="entry name" value="PRK01212.1-4"/>
    <property type="match status" value="1"/>
</dbReference>
<dbReference type="PROSITE" id="PS00627">
    <property type="entry name" value="GHMP_KINASES_ATP"/>
    <property type="match status" value="1"/>
</dbReference>
<dbReference type="Proteomes" id="UP000199679">
    <property type="component" value="Chromosome I"/>
</dbReference>
<dbReference type="PANTHER" id="PTHR20861">
    <property type="entry name" value="HOMOSERINE/4-DIPHOSPHOCYTIDYL-2-C-METHYL-D-ERYTHRITOL KINASE"/>
    <property type="match status" value="1"/>
</dbReference>
<evidence type="ECO:0000256" key="3">
    <source>
        <dbReference type="ARBA" id="ARBA00012078"/>
    </source>
</evidence>
<dbReference type="Gene3D" id="3.30.70.890">
    <property type="entry name" value="GHMP kinase, C-terminal domain"/>
    <property type="match status" value="1"/>
</dbReference>
<evidence type="ECO:0000259" key="14">
    <source>
        <dbReference type="Pfam" id="PF00288"/>
    </source>
</evidence>
<reference evidence="16 17" key="1">
    <citation type="submission" date="2016-10" db="EMBL/GenBank/DDBJ databases">
        <authorList>
            <person name="de Groot N.N."/>
        </authorList>
    </citation>
    <scope>NUCLEOTIDE SEQUENCE [LARGE SCALE GENOMIC DNA]</scope>
    <source>
        <strain evidence="16 17">MP1X4</strain>
    </source>
</reference>
<organism evidence="16 17">
    <name type="scientific">Mucilaginibacter mallensis</name>
    <dbReference type="NCBI Taxonomy" id="652787"/>
    <lineage>
        <taxon>Bacteria</taxon>
        <taxon>Pseudomonadati</taxon>
        <taxon>Bacteroidota</taxon>
        <taxon>Sphingobacteriia</taxon>
        <taxon>Sphingobacteriales</taxon>
        <taxon>Sphingobacteriaceae</taxon>
        <taxon>Mucilaginibacter</taxon>
    </lineage>
</organism>
<evidence type="ECO:0000256" key="9">
    <source>
        <dbReference type="ARBA" id="ARBA00022777"/>
    </source>
</evidence>
<dbReference type="InterPro" id="IPR020568">
    <property type="entry name" value="Ribosomal_Su5_D2-typ_SF"/>
</dbReference>
<dbReference type="InterPro" id="IPR013750">
    <property type="entry name" value="GHMP_kinase_C_dom"/>
</dbReference>
<evidence type="ECO:0000256" key="13">
    <source>
        <dbReference type="SAM" id="MobiDB-lite"/>
    </source>
</evidence>